<comment type="caution">
    <text evidence="11">The sequence shown here is derived from an EMBL/GenBank/DDBJ whole genome shotgun (WGS) entry which is preliminary data.</text>
</comment>
<dbReference type="Pfam" id="PF20512">
    <property type="entry name" value="PMI_typeI_hel"/>
    <property type="match status" value="1"/>
</dbReference>
<evidence type="ECO:0000256" key="1">
    <source>
        <dbReference type="ARBA" id="ARBA00000757"/>
    </source>
</evidence>
<evidence type="ECO:0000313" key="12">
    <source>
        <dbReference type="Proteomes" id="UP000298416"/>
    </source>
</evidence>
<comment type="similarity">
    <text evidence="4">Belongs to the mannose-6-phosphate isomerase type 1 family.</text>
</comment>
<keyword evidence="7" id="KW-0862">Zinc</keyword>
<dbReference type="GO" id="GO:0033591">
    <property type="term" value="P:response to L-ascorbic acid"/>
    <property type="evidence" value="ECO:0007669"/>
    <property type="project" value="UniProtKB-ARBA"/>
</dbReference>
<dbReference type="InterPro" id="IPR018050">
    <property type="entry name" value="Pmannose_isomerase-type1_CS"/>
</dbReference>
<dbReference type="GO" id="GO:0005975">
    <property type="term" value="P:carbohydrate metabolic process"/>
    <property type="evidence" value="ECO:0007669"/>
    <property type="project" value="InterPro"/>
</dbReference>
<dbReference type="InterPro" id="IPR046458">
    <property type="entry name" value="PMI_typeI_hel"/>
</dbReference>
<dbReference type="Proteomes" id="UP000298416">
    <property type="component" value="Unassembled WGS sequence"/>
</dbReference>
<comment type="pathway">
    <text evidence="3">Nucleotide-sugar biosynthesis; GDP-alpha-D-mannose biosynthesis; alpha-D-mannose 1-phosphate from D-fructose 6-phosphate: step 1/2.</text>
</comment>
<dbReference type="GO" id="GO:0008270">
    <property type="term" value="F:zinc ion binding"/>
    <property type="evidence" value="ECO:0007669"/>
    <property type="project" value="InterPro"/>
</dbReference>
<dbReference type="GO" id="GO:0046686">
    <property type="term" value="P:response to cadmium ion"/>
    <property type="evidence" value="ECO:0007669"/>
    <property type="project" value="UniProtKB-ARBA"/>
</dbReference>
<accession>A0A8X8WDD3</accession>
<sequence>MGAEIPGIVRLKCSVQNYDWGKLGDESSVARLYAKNSGEEVCGAEPYAELWIGTHDSGLSYVVAAAEGVRDGGVEENDTYDRKKGDVVSLKDWIVRNPSVVGDKVLQKWGPTLPFLLKAHPDKDLARILHKQQPEVYKDGNHKPEMALALTEFEALCGFVVLEVNGLSGWPVLHLTYALMMSSLILSYKVSLRILIINFMRSVPFWNRSTISYVIHILIIFVALDDNSIYELEKEMQLFWHEELKNVVRSVPEMTEVVGNSCGVQVLNTSEDDGEKIMKEVLQSLFTDLMSASKTVISEIIPKLISRLNKKGKEMKLTDKEELVLRLEKQYPGDIGVIAAFLFNYVKLQPGEALYLAANEPHAYIQGECVECMATSDNVVRAGLTPKKRDVQTLCSMLTYKQSFPEILPGVASNPYTVKYSPPFDEFEVDCYNIPEEVSIVIPAVGGPCVYLVVAGEGIMHAPSSKEVIGEGDVLFAPANTEITLETHSGSIVYRAGVNSRALEESEEFASKLMH</sequence>
<gene>
    <name evidence="11" type="ORF">SASPL_146844</name>
</gene>
<comment type="catalytic activity">
    <reaction evidence="1">
        <text>D-mannose 6-phosphate = D-fructose 6-phosphate</text>
        <dbReference type="Rhea" id="RHEA:12356"/>
        <dbReference type="ChEBI" id="CHEBI:58735"/>
        <dbReference type="ChEBI" id="CHEBI:61527"/>
        <dbReference type="EC" id="5.3.1.8"/>
    </reaction>
</comment>
<keyword evidence="12" id="KW-1185">Reference proteome</keyword>
<protein>
    <recommendedName>
        <fullName evidence="5">mannose-6-phosphate isomerase</fullName>
        <ecNumber evidence="5">5.3.1.8</ecNumber>
    </recommendedName>
</protein>
<feature type="domain" description="Phosphomannose isomerase type I catalytic" evidence="9">
    <location>
        <begin position="8"/>
        <end position="159"/>
    </location>
</feature>
<dbReference type="InterPro" id="IPR046457">
    <property type="entry name" value="PMI_typeI_cat"/>
</dbReference>
<evidence type="ECO:0000256" key="2">
    <source>
        <dbReference type="ARBA" id="ARBA00001947"/>
    </source>
</evidence>
<dbReference type="EMBL" id="PNBA02000018">
    <property type="protein sequence ID" value="KAG6392620.1"/>
    <property type="molecule type" value="Genomic_DNA"/>
</dbReference>
<name>A0A8X8WDD3_SALSN</name>
<dbReference type="InterPro" id="IPR001250">
    <property type="entry name" value="Man6P_Isoase-1"/>
</dbReference>
<evidence type="ECO:0000256" key="3">
    <source>
        <dbReference type="ARBA" id="ARBA00004666"/>
    </source>
</evidence>
<dbReference type="InterPro" id="IPR014710">
    <property type="entry name" value="RmlC-like_jellyroll"/>
</dbReference>
<dbReference type="GO" id="GO:0005829">
    <property type="term" value="C:cytosol"/>
    <property type="evidence" value="ECO:0007669"/>
    <property type="project" value="TreeGrafter"/>
</dbReference>
<dbReference type="SUPFAM" id="SSF51182">
    <property type="entry name" value="RmlC-like cupins"/>
    <property type="match status" value="2"/>
</dbReference>
<evidence type="ECO:0000256" key="5">
    <source>
        <dbReference type="ARBA" id="ARBA00011956"/>
    </source>
</evidence>
<dbReference type="InterPro" id="IPR011051">
    <property type="entry name" value="RmlC_Cupin_sf"/>
</dbReference>
<dbReference type="PANTHER" id="PTHR10309">
    <property type="entry name" value="MANNOSE-6-PHOSPHATE ISOMERASE"/>
    <property type="match status" value="1"/>
</dbReference>
<dbReference type="FunFam" id="2.60.120.10:FF:000044">
    <property type="entry name" value="Mannose-6-phosphate isomerase"/>
    <property type="match status" value="1"/>
</dbReference>
<evidence type="ECO:0000259" key="9">
    <source>
        <dbReference type="Pfam" id="PF20511"/>
    </source>
</evidence>
<dbReference type="AlphaFoldDB" id="A0A8X8WDD3"/>
<comment type="cofactor">
    <cofactor evidence="2">
        <name>Zn(2+)</name>
        <dbReference type="ChEBI" id="CHEBI:29105"/>
    </cofactor>
</comment>
<dbReference type="EC" id="5.3.1.8" evidence="5"/>
<dbReference type="Gene3D" id="1.10.441.10">
    <property type="entry name" value="Phosphomannose Isomerase, domain 2"/>
    <property type="match status" value="1"/>
</dbReference>
<keyword evidence="8" id="KW-0413">Isomerase</keyword>
<organism evidence="11">
    <name type="scientific">Salvia splendens</name>
    <name type="common">Scarlet sage</name>
    <dbReference type="NCBI Taxonomy" id="180675"/>
    <lineage>
        <taxon>Eukaryota</taxon>
        <taxon>Viridiplantae</taxon>
        <taxon>Streptophyta</taxon>
        <taxon>Embryophyta</taxon>
        <taxon>Tracheophyta</taxon>
        <taxon>Spermatophyta</taxon>
        <taxon>Magnoliopsida</taxon>
        <taxon>eudicotyledons</taxon>
        <taxon>Gunneridae</taxon>
        <taxon>Pentapetalae</taxon>
        <taxon>asterids</taxon>
        <taxon>lamiids</taxon>
        <taxon>Lamiales</taxon>
        <taxon>Lamiaceae</taxon>
        <taxon>Nepetoideae</taxon>
        <taxon>Mentheae</taxon>
        <taxon>Salviinae</taxon>
        <taxon>Salvia</taxon>
        <taxon>Salvia subgen. Calosphace</taxon>
        <taxon>core Calosphace</taxon>
    </lineage>
</organism>
<dbReference type="Gene3D" id="2.60.120.10">
    <property type="entry name" value="Jelly Rolls"/>
    <property type="match status" value="2"/>
</dbReference>
<reference evidence="11" key="2">
    <citation type="submission" date="2020-08" db="EMBL/GenBank/DDBJ databases">
        <title>Plant Genome Project.</title>
        <authorList>
            <person name="Zhang R.-G."/>
        </authorList>
    </citation>
    <scope>NUCLEOTIDE SEQUENCE</scope>
    <source>
        <strain evidence="11">Huo1</strain>
        <tissue evidence="11">Leaf</tissue>
    </source>
</reference>
<evidence type="ECO:0000256" key="8">
    <source>
        <dbReference type="ARBA" id="ARBA00023235"/>
    </source>
</evidence>
<dbReference type="CDD" id="cd07011">
    <property type="entry name" value="cupin_PMI_type_I_N"/>
    <property type="match status" value="1"/>
</dbReference>
<reference evidence="11" key="1">
    <citation type="submission" date="2018-01" db="EMBL/GenBank/DDBJ databases">
        <authorList>
            <person name="Mao J.F."/>
        </authorList>
    </citation>
    <scope>NUCLEOTIDE SEQUENCE</scope>
    <source>
        <strain evidence="11">Huo1</strain>
        <tissue evidence="11">Leaf</tissue>
    </source>
</reference>
<keyword evidence="6" id="KW-0479">Metal-binding</keyword>
<dbReference type="GO" id="GO:0004476">
    <property type="term" value="F:mannose-6-phosphate isomerase activity"/>
    <property type="evidence" value="ECO:0007669"/>
    <property type="project" value="UniProtKB-EC"/>
</dbReference>
<dbReference type="GO" id="GO:0010043">
    <property type="term" value="P:response to zinc ion"/>
    <property type="evidence" value="ECO:0007669"/>
    <property type="project" value="UniProtKB-ARBA"/>
</dbReference>
<dbReference type="PROSITE" id="PS00966">
    <property type="entry name" value="PMI_I_2"/>
    <property type="match status" value="1"/>
</dbReference>
<dbReference type="Pfam" id="PF20511">
    <property type="entry name" value="PMI_typeI_cat"/>
    <property type="match status" value="1"/>
</dbReference>
<dbReference type="GO" id="GO:0009298">
    <property type="term" value="P:GDP-mannose biosynthetic process"/>
    <property type="evidence" value="ECO:0007669"/>
    <property type="project" value="InterPro"/>
</dbReference>
<dbReference type="PANTHER" id="PTHR10309:SF0">
    <property type="entry name" value="MANNOSE-6-PHOSPHATE ISOMERASE"/>
    <property type="match status" value="1"/>
</dbReference>
<dbReference type="InterPro" id="IPR016305">
    <property type="entry name" value="Mannose-6-P_Isomerase"/>
</dbReference>
<proteinExistence type="inferred from homology"/>
<evidence type="ECO:0000256" key="4">
    <source>
        <dbReference type="ARBA" id="ARBA00010772"/>
    </source>
</evidence>
<dbReference type="NCBIfam" id="TIGR00218">
    <property type="entry name" value="manA"/>
    <property type="match status" value="1"/>
</dbReference>
<dbReference type="PROSITE" id="PS00965">
    <property type="entry name" value="PMI_I_1"/>
    <property type="match status" value="1"/>
</dbReference>
<evidence type="ECO:0000313" key="11">
    <source>
        <dbReference type="EMBL" id="KAG6392620.1"/>
    </source>
</evidence>
<evidence type="ECO:0000256" key="6">
    <source>
        <dbReference type="ARBA" id="ARBA00022723"/>
    </source>
</evidence>
<evidence type="ECO:0000256" key="7">
    <source>
        <dbReference type="ARBA" id="ARBA00022833"/>
    </source>
</evidence>
<dbReference type="FunFam" id="1.10.441.10:FF:000001">
    <property type="entry name" value="Mannose-6-phosphate isomerase"/>
    <property type="match status" value="1"/>
</dbReference>
<dbReference type="PRINTS" id="PR00714">
    <property type="entry name" value="MAN6PISMRASE"/>
</dbReference>
<dbReference type="GO" id="GO:0009416">
    <property type="term" value="P:response to light stimulus"/>
    <property type="evidence" value="ECO:0007669"/>
    <property type="project" value="UniProtKB-ARBA"/>
</dbReference>
<feature type="domain" description="Phosphomannose isomerase type I helical insertion" evidence="10">
    <location>
        <begin position="274"/>
        <end position="342"/>
    </location>
</feature>
<evidence type="ECO:0000259" key="10">
    <source>
        <dbReference type="Pfam" id="PF20512"/>
    </source>
</evidence>